<evidence type="ECO:0000256" key="5">
    <source>
        <dbReference type="ARBA" id="ARBA00022576"/>
    </source>
</evidence>
<reference evidence="13" key="1">
    <citation type="submission" date="2020-01" db="EMBL/GenBank/DDBJ databases">
        <authorList>
            <person name="Meier V. D."/>
            <person name="Meier V D."/>
        </authorList>
    </citation>
    <scope>NUCLEOTIDE SEQUENCE</scope>
    <source>
        <strain evidence="13">HLG_WM_MAG_09</strain>
    </source>
</reference>
<dbReference type="EMBL" id="CACVAT010000118">
    <property type="protein sequence ID" value="CAA6808245.1"/>
    <property type="molecule type" value="Genomic_DNA"/>
</dbReference>
<evidence type="ECO:0000256" key="7">
    <source>
        <dbReference type="ARBA" id="ARBA00022679"/>
    </source>
</evidence>
<dbReference type="CDD" id="cd00609">
    <property type="entry name" value="AAT_like"/>
    <property type="match status" value="1"/>
</dbReference>
<keyword evidence="6 11" id="KW-0028">Amino-acid biosynthesis</keyword>
<dbReference type="InterPro" id="IPR005861">
    <property type="entry name" value="HisP_aminotrans"/>
</dbReference>
<dbReference type="GO" id="GO:0030170">
    <property type="term" value="F:pyridoxal phosphate binding"/>
    <property type="evidence" value="ECO:0007669"/>
    <property type="project" value="InterPro"/>
</dbReference>
<evidence type="ECO:0000256" key="9">
    <source>
        <dbReference type="ARBA" id="ARBA00023102"/>
    </source>
</evidence>
<dbReference type="Gene3D" id="3.40.640.10">
    <property type="entry name" value="Type I PLP-dependent aspartate aminotransferase-like (Major domain)"/>
    <property type="match status" value="1"/>
</dbReference>
<feature type="modified residue" description="N6-(pyridoxal phosphate)lysine" evidence="11">
    <location>
        <position position="195"/>
    </location>
</feature>
<evidence type="ECO:0000256" key="2">
    <source>
        <dbReference type="ARBA" id="ARBA00005011"/>
    </source>
</evidence>
<dbReference type="InterPro" id="IPR004839">
    <property type="entry name" value="Aminotransferase_I/II_large"/>
</dbReference>
<evidence type="ECO:0000256" key="1">
    <source>
        <dbReference type="ARBA" id="ARBA00001933"/>
    </source>
</evidence>
<dbReference type="NCBIfam" id="TIGR01141">
    <property type="entry name" value="hisC"/>
    <property type="match status" value="1"/>
</dbReference>
<gene>
    <name evidence="11" type="primary">hisC</name>
    <name evidence="13" type="ORF">HELGO_WM31830</name>
</gene>
<dbReference type="InterPro" id="IPR015424">
    <property type="entry name" value="PyrdxlP-dep_Trfase"/>
</dbReference>
<feature type="domain" description="Aminotransferase class I/classII large" evidence="12">
    <location>
        <begin position="11"/>
        <end position="331"/>
    </location>
</feature>
<dbReference type="GO" id="GO:0004400">
    <property type="term" value="F:histidinol-phosphate transaminase activity"/>
    <property type="evidence" value="ECO:0007669"/>
    <property type="project" value="UniProtKB-UniRule"/>
</dbReference>
<dbReference type="InterPro" id="IPR001917">
    <property type="entry name" value="Aminotrans_II_pyridoxalP_BS"/>
</dbReference>
<evidence type="ECO:0000256" key="4">
    <source>
        <dbReference type="ARBA" id="ARBA00011738"/>
    </source>
</evidence>
<sequence length="346" mass="37885">MPGEQPKGQRFIKLNTNECPYPPSPKAISAIEAAGGESLRLYSDPGATELKEAVAEYYDLHTDNVFVGNGSDEVLAHVFRGLLKQDKPLLLPDLSYGFYPVYQQFFDIEAVEIPLRDDFSIHPDDYRQENGGIIIANPNAPTGLALGLDDIELLVSRNINSVVVIDEAYVDFGAESAVSLIAKYPNLLVVQTFSKSRSLAGLRVGIAMGDAALIEGLERIKNSFHPYTLGRMDIAGAAAAMRDKGYLEQICQKVVETRERSAVQLKTLGFTVLPSKTNFLFARPPGGDAESLYLALKDAGILVRYFSKPRINEYLRISIGTDEEMAVFFEKVQLFLGDAVVGVANG</sequence>
<proteinExistence type="inferred from homology"/>
<keyword evidence="8 11" id="KW-0663">Pyridoxal phosphate</keyword>
<comment type="cofactor">
    <cofactor evidence="1 11">
        <name>pyridoxal 5'-phosphate</name>
        <dbReference type="ChEBI" id="CHEBI:597326"/>
    </cofactor>
</comment>
<comment type="subunit">
    <text evidence="4 11">Homodimer.</text>
</comment>
<organism evidence="13">
    <name type="scientific">uncultured Thiotrichaceae bacterium</name>
    <dbReference type="NCBI Taxonomy" id="298394"/>
    <lineage>
        <taxon>Bacteria</taxon>
        <taxon>Pseudomonadati</taxon>
        <taxon>Pseudomonadota</taxon>
        <taxon>Gammaproteobacteria</taxon>
        <taxon>Thiotrichales</taxon>
        <taxon>Thiotrichaceae</taxon>
        <taxon>environmental samples</taxon>
    </lineage>
</organism>
<comment type="similarity">
    <text evidence="3 11">Belongs to the class-II pyridoxal-phosphate-dependent aminotransferase family. Histidinol-phosphate aminotransferase subfamily.</text>
</comment>
<comment type="catalytic activity">
    <reaction evidence="10 11">
        <text>L-histidinol phosphate + 2-oxoglutarate = 3-(imidazol-4-yl)-2-oxopropyl phosphate + L-glutamate</text>
        <dbReference type="Rhea" id="RHEA:23744"/>
        <dbReference type="ChEBI" id="CHEBI:16810"/>
        <dbReference type="ChEBI" id="CHEBI:29985"/>
        <dbReference type="ChEBI" id="CHEBI:57766"/>
        <dbReference type="ChEBI" id="CHEBI:57980"/>
        <dbReference type="EC" id="2.6.1.9"/>
    </reaction>
</comment>
<evidence type="ECO:0000256" key="3">
    <source>
        <dbReference type="ARBA" id="ARBA00007970"/>
    </source>
</evidence>
<keyword evidence="7 11" id="KW-0808">Transferase</keyword>
<evidence type="ECO:0000256" key="6">
    <source>
        <dbReference type="ARBA" id="ARBA00022605"/>
    </source>
</evidence>
<dbReference type="InterPro" id="IPR015421">
    <property type="entry name" value="PyrdxlP-dep_Trfase_major"/>
</dbReference>
<dbReference type="UniPathway" id="UPA00031">
    <property type="reaction ID" value="UER00012"/>
</dbReference>
<dbReference type="EC" id="2.6.1.9" evidence="11"/>
<dbReference type="AlphaFoldDB" id="A0A6S6SUG4"/>
<accession>A0A6S6SUG4</accession>
<evidence type="ECO:0000313" key="13">
    <source>
        <dbReference type="EMBL" id="CAA6808245.1"/>
    </source>
</evidence>
<comment type="pathway">
    <text evidence="2 11">Amino-acid biosynthesis; L-histidine biosynthesis; L-histidine from 5-phospho-alpha-D-ribose 1-diphosphate: step 7/9.</text>
</comment>
<keyword evidence="9 11" id="KW-0368">Histidine biosynthesis</keyword>
<dbReference type="PANTHER" id="PTHR42885">
    <property type="entry name" value="HISTIDINOL-PHOSPHATE AMINOTRANSFERASE-RELATED"/>
    <property type="match status" value="1"/>
</dbReference>
<dbReference type="Gene3D" id="3.90.1150.10">
    <property type="entry name" value="Aspartate Aminotransferase, domain 1"/>
    <property type="match status" value="1"/>
</dbReference>
<dbReference type="Pfam" id="PF00155">
    <property type="entry name" value="Aminotran_1_2"/>
    <property type="match status" value="1"/>
</dbReference>
<evidence type="ECO:0000259" key="12">
    <source>
        <dbReference type="Pfam" id="PF00155"/>
    </source>
</evidence>
<keyword evidence="5 11" id="KW-0032">Aminotransferase</keyword>
<protein>
    <recommendedName>
        <fullName evidence="11">Histidinol-phosphate aminotransferase</fullName>
        <ecNumber evidence="11">2.6.1.9</ecNumber>
    </recommendedName>
    <alternativeName>
        <fullName evidence="11">Imidazole acetol-phosphate transaminase</fullName>
    </alternativeName>
</protein>
<dbReference type="PANTHER" id="PTHR42885:SF2">
    <property type="entry name" value="HISTIDINOL-PHOSPHATE AMINOTRANSFERASE"/>
    <property type="match status" value="1"/>
</dbReference>
<dbReference type="GO" id="GO:0000105">
    <property type="term" value="P:L-histidine biosynthetic process"/>
    <property type="evidence" value="ECO:0007669"/>
    <property type="project" value="UniProtKB-UniRule"/>
</dbReference>
<dbReference type="InterPro" id="IPR015422">
    <property type="entry name" value="PyrdxlP-dep_Trfase_small"/>
</dbReference>
<evidence type="ECO:0000256" key="8">
    <source>
        <dbReference type="ARBA" id="ARBA00022898"/>
    </source>
</evidence>
<evidence type="ECO:0000256" key="10">
    <source>
        <dbReference type="ARBA" id="ARBA00047481"/>
    </source>
</evidence>
<name>A0A6S6SUG4_9GAMM</name>
<evidence type="ECO:0000256" key="11">
    <source>
        <dbReference type="HAMAP-Rule" id="MF_01023"/>
    </source>
</evidence>
<dbReference type="PROSITE" id="PS00599">
    <property type="entry name" value="AA_TRANSFER_CLASS_2"/>
    <property type="match status" value="1"/>
</dbReference>
<dbReference type="HAMAP" id="MF_01023">
    <property type="entry name" value="HisC_aminotrans_2"/>
    <property type="match status" value="1"/>
</dbReference>
<dbReference type="SUPFAM" id="SSF53383">
    <property type="entry name" value="PLP-dependent transferases"/>
    <property type="match status" value="1"/>
</dbReference>